<keyword evidence="8" id="KW-0626">Porin</keyword>
<gene>
    <name evidence="13" type="ORF">DFP86_103277</name>
</gene>
<comment type="caution">
    <text evidence="13">The sequence shown here is derived from an EMBL/GenBank/DDBJ whole genome shotgun (WGS) entry which is preliminary data.</text>
</comment>
<dbReference type="InterPro" id="IPR023614">
    <property type="entry name" value="Porin_dom_sf"/>
</dbReference>
<dbReference type="PANTHER" id="PTHR34501:SF9">
    <property type="entry name" value="MAJOR OUTER MEMBRANE PROTEIN P.IA"/>
    <property type="match status" value="1"/>
</dbReference>
<dbReference type="CDD" id="cd00342">
    <property type="entry name" value="gram_neg_porins"/>
    <property type="match status" value="1"/>
</dbReference>
<dbReference type="GO" id="GO:0034220">
    <property type="term" value="P:monoatomic ion transmembrane transport"/>
    <property type="evidence" value="ECO:0007669"/>
    <property type="project" value="InterPro"/>
</dbReference>
<organism evidence="13 14">
    <name type="scientific">Paludibacterium purpuratum</name>
    <dbReference type="NCBI Taxonomy" id="1144873"/>
    <lineage>
        <taxon>Bacteria</taxon>
        <taxon>Pseudomonadati</taxon>
        <taxon>Pseudomonadota</taxon>
        <taxon>Betaproteobacteria</taxon>
        <taxon>Neisseriales</taxon>
        <taxon>Chromobacteriaceae</taxon>
        <taxon>Paludibacterium</taxon>
    </lineage>
</organism>
<dbReference type="Gene3D" id="2.40.160.10">
    <property type="entry name" value="Porin"/>
    <property type="match status" value="1"/>
</dbReference>
<dbReference type="GO" id="GO:0015288">
    <property type="term" value="F:porin activity"/>
    <property type="evidence" value="ECO:0007669"/>
    <property type="project" value="UniProtKB-KW"/>
</dbReference>
<dbReference type="Pfam" id="PF13609">
    <property type="entry name" value="Porin_4"/>
    <property type="match status" value="1"/>
</dbReference>
<evidence type="ECO:0000256" key="5">
    <source>
        <dbReference type="ARBA" id="ARBA00022692"/>
    </source>
</evidence>
<evidence type="ECO:0000313" key="14">
    <source>
        <dbReference type="Proteomes" id="UP000295611"/>
    </source>
</evidence>
<comment type="subunit">
    <text evidence="2">Homotrimer.</text>
</comment>
<evidence type="ECO:0000256" key="8">
    <source>
        <dbReference type="ARBA" id="ARBA00023114"/>
    </source>
</evidence>
<evidence type="ECO:0000256" key="3">
    <source>
        <dbReference type="ARBA" id="ARBA00022448"/>
    </source>
</evidence>
<dbReference type="GO" id="GO:0046930">
    <property type="term" value="C:pore complex"/>
    <property type="evidence" value="ECO:0007669"/>
    <property type="project" value="UniProtKB-KW"/>
</dbReference>
<evidence type="ECO:0000256" key="6">
    <source>
        <dbReference type="ARBA" id="ARBA00022729"/>
    </source>
</evidence>
<evidence type="ECO:0000313" key="13">
    <source>
        <dbReference type="EMBL" id="TDR81619.1"/>
    </source>
</evidence>
<dbReference type="InterPro" id="IPR033900">
    <property type="entry name" value="Gram_neg_porin_domain"/>
</dbReference>
<dbReference type="InterPro" id="IPR050298">
    <property type="entry name" value="Gram-neg_bact_OMP"/>
</dbReference>
<dbReference type="Proteomes" id="UP000295611">
    <property type="component" value="Unassembled WGS sequence"/>
</dbReference>
<dbReference type="GO" id="GO:0009279">
    <property type="term" value="C:cell outer membrane"/>
    <property type="evidence" value="ECO:0007669"/>
    <property type="project" value="UniProtKB-SubCell"/>
</dbReference>
<keyword evidence="3" id="KW-0813">Transport</keyword>
<evidence type="ECO:0000256" key="10">
    <source>
        <dbReference type="ARBA" id="ARBA00023237"/>
    </source>
</evidence>
<keyword evidence="9" id="KW-0472">Membrane</keyword>
<dbReference type="PRINTS" id="PR00182">
    <property type="entry name" value="ECOLNEIPORIN"/>
</dbReference>
<dbReference type="PRINTS" id="PR00184">
    <property type="entry name" value="NEISSPPORIN"/>
</dbReference>
<keyword evidence="4" id="KW-1134">Transmembrane beta strand</keyword>
<comment type="subcellular location">
    <subcellularLocation>
        <location evidence="1">Cell outer membrane</location>
        <topology evidence="1">Multi-pass membrane protein</topology>
    </subcellularLocation>
</comment>
<keyword evidence="14" id="KW-1185">Reference proteome</keyword>
<proteinExistence type="predicted"/>
<evidence type="ECO:0000256" key="11">
    <source>
        <dbReference type="SAM" id="MobiDB-lite"/>
    </source>
</evidence>
<evidence type="ECO:0000259" key="12">
    <source>
        <dbReference type="Pfam" id="PF13609"/>
    </source>
</evidence>
<keyword evidence="5" id="KW-0812">Transmembrane</keyword>
<keyword evidence="10" id="KW-0998">Cell outer membrane</keyword>
<sequence>MAVAAALPVLAHADVTISGSLNVGIDSIKYAGTGGGAASTARTTGVDDFGSQIVFSGTEDLGNGLKTVWKISNGFNADGVATDGSGSGTLGNRETYVGLKSDTLGQLRMGKLNDVLLETESTDNMNGPRRDSGAQGGGNINTPLYEEGSTPGYGKVFSLSGGDGRQKNTIKYDMPEWNGISGQLQYTAGETTVNNKSVKSQYGFHVNYNNAATNLFVGAAYLAEPDQGGNHDKTSATSRIEGGYNGDNLTVALTFNHDSLYGDTTAAAASRFTTLYGISNSSSHMSGNSWGTYVAYQIGNWKPQAEYSRRQDISVDGQKLSTSASEVSFELDYTMSKRTGFYVGYAQLTESDGLKNLQQDDSNKSNMVYAGMVHHF</sequence>
<feature type="domain" description="Porin" evidence="12">
    <location>
        <begin position="2"/>
        <end position="352"/>
    </location>
</feature>
<evidence type="ECO:0000256" key="2">
    <source>
        <dbReference type="ARBA" id="ARBA00011233"/>
    </source>
</evidence>
<evidence type="ECO:0000256" key="9">
    <source>
        <dbReference type="ARBA" id="ARBA00023136"/>
    </source>
</evidence>
<keyword evidence="6" id="KW-0732">Signal</keyword>
<protein>
    <submittedName>
        <fullName evidence="13">Putative porin</fullName>
    </submittedName>
</protein>
<dbReference type="InterPro" id="IPR001702">
    <property type="entry name" value="Porin_Gram-ve"/>
</dbReference>
<reference evidence="13 14" key="1">
    <citation type="submission" date="2019-03" db="EMBL/GenBank/DDBJ databases">
        <title>Genomic Encyclopedia of Type Strains, Phase III (KMG-III): the genomes of soil and plant-associated and newly described type strains.</title>
        <authorList>
            <person name="Whitman W."/>
        </authorList>
    </citation>
    <scope>NUCLEOTIDE SEQUENCE [LARGE SCALE GENOMIC DNA]</scope>
    <source>
        <strain evidence="13 14">CECT 8976</strain>
    </source>
</reference>
<accession>A0A4V3DVN5</accession>
<dbReference type="SUPFAM" id="SSF56935">
    <property type="entry name" value="Porins"/>
    <property type="match status" value="1"/>
</dbReference>
<keyword evidence="7" id="KW-0406">Ion transport</keyword>
<dbReference type="InterPro" id="IPR002299">
    <property type="entry name" value="Porin_Neis"/>
</dbReference>
<dbReference type="AlphaFoldDB" id="A0A4V3DVN5"/>
<dbReference type="PANTHER" id="PTHR34501">
    <property type="entry name" value="PROTEIN YDDL-RELATED"/>
    <property type="match status" value="1"/>
</dbReference>
<evidence type="ECO:0000256" key="7">
    <source>
        <dbReference type="ARBA" id="ARBA00023065"/>
    </source>
</evidence>
<feature type="region of interest" description="Disordered" evidence="11">
    <location>
        <begin position="121"/>
        <end position="152"/>
    </location>
</feature>
<name>A0A4V3DVN5_9NEIS</name>
<evidence type="ECO:0000256" key="1">
    <source>
        <dbReference type="ARBA" id="ARBA00004571"/>
    </source>
</evidence>
<evidence type="ECO:0000256" key="4">
    <source>
        <dbReference type="ARBA" id="ARBA00022452"/>
    </source>
</evidence>
<dbReference type="EMBL" id="SNZP01000003">
    <property type="protein sequence ID" value="TDR81619.1"/>
    <property type="molecule type" value="Genomic_DNA"/>
</dbReference>